<reference evidence="2 3" key="1">
    <citation type="submission" date="2019-02" db="EMBL/GenBank/DDBJ databases">
        <title>Draft genome sequences of novel Actinobacteria.</title>
        <authorList>
            <person name="Sahin N."/>
            <person name="Ay H."/>
            <person name="Saygin H."/>
        </authorList>
    </citation>
    <scope>NUCLEOTIDE SEQUENCE [LARGE SCALE GENOMIC DNA]</scope>
    <source>
        <strain evidence="2 3">8K307</strain>
    </source>
</reference>
<keyword evidence="1" id="KW-0812">Transmembrane</keyword>
<feature type="transmembrane region" description="Helical" evidence="1">
    <location>
        <begin position="248"/>
        <end position="267"/>
    </location>
</feature>
<dbReference type="EMBL" id="SMLB01000006">
    <property type="protein sequence ID" value="TDD71208.1"/>
    <property type="molecule type" value="Genomic_DNA"/>
</dbReference>
<feature type="transmembrane region" description="Helical" evidence="1">
    <location>
        <begin position="44"/>
        <end position="66"/>
    </location>
</feature>
<protein>
    <recommendedName>
        <fullName evidence="4">Integral membrane protein</fullName>
    </recommendedName>
</protein>
<organism evidence="2 3">
    <name type="scientific">Jiangella aurantiaca</name>
    <dbReference type="NCBI Taxonomy" id="2530373"/>
    <lineage>
        <taxon>Bacteria</taxon>
        <taxon>Bacillati</taxon>
        <taxon>Actinomycetota</taxon>
        <taxon>Actinomycetes</taxon>
        <taxon>Jiangellales</taxon>
        <taxon>Jiangellaceae</taxon>
        <taxon>Jiangella</taxon>
    </lineage>
</organism>
<dbReference type="OrthoDB" id="4350291at2"/>
<evidence type="ECO:0000256" key="1">
    <source>
        <dbReference type="SAM" id="Phobius"/>
    </source>
</evidence>
<feature type="transmembrane region" description="Helical" evidence="1">
    <location>
        <begin position="326"/>
        <end position="345"/>
    </location>
</feature>
<feature type="transmembrane region" description="Helical" evidence="1">
    <location>
        <begin position="384"/>
        <end position="402"/>
    </location>
</feature>
<comment type="caution">
    <text evidence="2">The sequence shown here is derived from an EMBL/GenBank/DDBJ whole genome shotgun (WGS) entry which is preliminary data.</text>
</comment>
<dbReference type="RefSeq" id="WP_132102275.1">
    <property type="nucleotide sequence ID" value="NZ_SMLB01000006.1"/>
</dbReference>
<evidence type="ECO:0008006" key="4">
    <source>
        <dbReference type="Google" id="ProtNLM"/>
    </source>
</evidence>
<evidence type="ECO:0000313" key="3">
    <source>
        <dbReference type="Proteomes" id="UP000295217"/>
    </source>
</evidence>
<feature type="transmembrane region" description="Helical" evidence="1">
    <location>
        <begin position="274"/>
        <end position="295"/>
    </location>
</feature>
<feature type="transmembrane region" description="Helical" evidence="1">
    <location>
        <begin position="408"/>
        <end position="427"/>
    </location>
</feature>
<gene>
    <name evidence="2" type="ORF">E1262_06175</name>
</gene>
<evidence type="ECO:0000313" key="2">
    <source>
        <dbReference type="EMBL" id="TDD71208.1"/>
    </source>
</evidence>
<dbReference type="Proteomes" id="UP000295217">
    <property type="component" value="Unassembled WGS sequence"/>
</dbReference>
<proteinExistence type="predicted"/>
<keyword evidence="1" id="KW-0472">Membrane</keyword>
<keyword evidence="1" id="KW-1133">Transmembrane helix</keyword>
<keyword evidence="3" id="KW-1185">Reference proteome</keyword>
<accession>A0A4R5AF70</accession>
<sequence length="437" mass="45389">MQAGTGPDSAEQGEVARLRAEVAALRAQRAPGDEPRSGGRWRSIVSVVLIALGCLTLIPATAAVWLQSVVTDTDRYVDTVGPLAEDSDVQAAVTNRITNEIFTRLDVAQIVDEAAQLLAEQGARPRVTASLQGLAQPIAGGVEDWMHGQIATIVASDAFATAWEEANRTAHDSLVAVLTGRTADSGLVVRDDTVSIQLEPLITHVKDALVGAGFTLAGQIPAVDAEFVLFQSDGITTAKSGFRAVDQLGTWLPILAVTLIAAGVLVARNRRRALVAAGAGTAVAMLVIGIALAVVRPLYLESLPTTVNSDAAAAVFDQVVTFLRTTLRTVLVVGLIVALVALLTGPSTQAVALRRGIAGMGARADQRGWRTGPVATWLHGHKRAVEIAVVIAGALALVFWSYPTPAVVLSIAVAAIVLVIVVEIFGATPGQVPPAPG</sequence>
<name>A0A4R5AF70_9ACTN</name>
<dbReference type="AlphaFoldDB" id="A0A4R5AF70"/>